<organism evidence="7 8">
    <name type="scientific">Anaerovirgula multivorans</name>
    <dbReference type="NCBI Taxonomy" id="312168"/>
    <lineage>
        <taxon>Bacteria</taxon>
        <taxon>Bacillati</taxon>
        <taxon>Bacillota</taxon>
        <taxon>Clostridia</taxon>
        <taxon>Peptostreptococcales</taxon>
        <taxon>Natronincolaceae</taxon>
        <taxon>Anaerovirgula</taxon>
    </lineage>
</organism>
<evidence type="ECO:0000256" key="3">
    <source>
        <dbReference type="ARBA" id="ARBA00023027"/>
    </source>
</evidence>
<dbReference type="Pfam" id="PF02826">
    <property type="entry name" value="2-Hacid_dh_C"/>
    <property type="match status" value="1"/>
</dbReference>
<dbReference type="InterPro" id="IPR029753">
    <property type="entry name" value="D-isomer_DH_CS"/>
</dbReference>
<proteinExistence type="inferred from homology"/>
<dbReference type="SUPFAM" id="SSF51735">
    <property type="entry name" value="NAD(P)-binding Rossmann-fold domains"/>
    <property type="match status" value="1"/>
</dbReference>
<dbReference type="InterPro" id="IPR050857">
    <property type="entry name" value="D-2-hydroxyacid_DH"/>
</dbReference>
<evidence type="ECO:0000313" key="8">
    <source>
        <dbReference type="Proteomes" id="UP000198304"/>
    </source>
</evidence>
<dbReference type="AlphaFoldDB" id="A0A239L5S5"/>
<dbReference type="EMBL" id="FZOJ01000063">
    <property type="protein sequence ID" value="SNT25352.1"/>
    <property type="molecule type" value="Genomic_DNA"/>
</dbReference>
<dbReference type="Pfam" id="PF00389">
    <property type="entry name" value="2-Hacid_dh"/>
    <property type="match status" value="1"/>
</dbReference>
<dbReference type="RefSeq" id="WP_089285576.1">
    <property type="nucleotide sequence ID" value="NZ_FZOJ01000063.1"/>
</dbReference>
<dbReference type="GO" id="GO:0016616">
    <property type="term" value="F:oxidoreductase activity, acting on the CH-OH group of donors, NAD or NADP as acceptor"/>
    <property type="evidence" value="ECO:0007669"/>
    <property type="project" value="InterPro"/>
</dbReference>
<sequence length="307" mass="33983">MKIFLNEYIHPLAVEKLKKRAEIVTNFDHIEDIDAIILRTQRVTEDMIIRAKKLKVIGKHGIGYDSIDIEAARENGVRVVFTPLANVNSVAELIVTLMLSTSRNITIAHKKIAKSEFQTIAPKEIIGVEVEGKILGLVGIGKISQTVASILGRGFNVKVIGYDPHISWEKSNELGIEKYENLNDMISRADYISISVPLTDDTKNLIGEKQMNCFKPTAILVNTSRGGVVDEKALLEALKAGKLRAAASDVFLREPPNRENPLVELDNFIATPHIGANTEEALYRMGMTVVEEVMAVLDGRNPKFIVV</sequence>
<gene>
    <name evidence="7" type="ORF">SAMN05446037_10634</name>
</gene>
<feature type="domain" description="D-isomer specific 2-hydroxyacid dehydrogenase NAD-binding" evidence="6">
    <location>
        <begin position="95"/>
        <end position="275"/>
    </location>
</feature>
<dbReference type="PANTHER" id="PTHR42789:SF1">
    <property type="entry name" value="D-ISOMER SPECIFIC 2-HYDROXYACID DEHYDROGENASE FAMILY PROTEIN (AFU_ORTHOLOGUE AFUA_6G10090)"/>
    <property type="match status" value="1"/>
</dbReference>
<dbReference type="InterPro" id="IPR006139">
    <property type="entry name" value="D-isomer_2_OHA_DH_cat_dom"/>
</dbReference>
<evidence type="ECO:0000256" key="2">
    <source>
        <dbReference type="ARBA" id="ARBA00023002"/>
    </source>
</evidence>
<dbReference type="Gene3D" id="3.40.50.720">
    <property type="entry name" value="NAD(P)-binding Rossmann-like Domain"/>
    <property type="match status" value="2"/>
</dbReference>
<evidence type="ECO:0000256" key="4">
    <source>
        <dbReference type="RuleBase" id="RU003719"/>
    </source>
</evidence>
<feature type="domain" description="D-isomer specific 2-hydroxyacid dehydrogenase catalytic" evidence="5">
    <location>
        <begin position="25"/>
        <end position="306"/>
    </location>
</feature>
<dbReference type="PANTHER" id="PTHR42789">
    <property type="entry name" value="D-ISOMER SPECIFIC 2-HYDROXYACID DEHYDROGENASE FAMILY PROTEIN (AFU_ORTHOLOGUE AFUA_6G10090)"/>
    <property type="match status" value="1"/>
</dbReference>
<dbReference type="SUPFAM" id="SSF52283">
    <property type="entry name" value="Formate/glycerate dehydrogenase catalytic domain-like"/>
    <property type="match status" value="1"/>
</dbReference>
<name>A0A239L5S5_9FIRM</name>
<dbReference type="PROSITE" id="PS00671">
    <property type="entry name" value="D_2_HYDROXYACID_DH_3"/>
    <property type="match status" value="1"/>
</dbReference>
<comment type="similarity">
    <text evidence="1 4">Belongs to the D-isomer specific 2-hydroxyacid dehydrogenase family.</text>
</comment>
<keyword evidence="3" id="KW-0520">NAD</keyword>
<evidence type="ECO:0000256" key="1">
    <source>
        <dbReference type="ARBA" id="ARBA00005854"/>
    </source>
</evidence>
<dbReference type="InterPro" id="IPR036291">
    <property type="entry name" value="NAD(P)-bd_dom_sf"/>
</dbReference>
<keyword evidence="8" id="KW-1185">Reference proteome</keyword>
<keyword evidence="2 4" id="KW-0560">Oxidoreductase</keyword>
<dbReference type="CDD" id="cd12173">
    <property type="entry name" value="PGDH_4"/>
    <property type="match status" value="1"/>
</dbReference>
<dbReference type="GO" id="GO:0051287">
    <property type="term" value="F:NAD binding"/>
    <property type="evidence" value="ECO:0007669"/>
    <property type="project" value="InterPro"/>
</dbReference>
<dbReference type="Proteomes" id="UP000198304">
    <property type="component" value="Unassembled WGS sequence"/>
</dbReference>
<accession>A0A239L5S5</accession>
<evidence type="ECO:0000259" key="5">
    <source>
        <dbReference type="Pfam" id="PF00389"/>
    </source>
</evidence>
<evidence type="ECO:0000313" key="7">
    <source>
        <dbReference type="EMBL" id="SNT25352.1"/>
    </source>
</evidence>
<dbReference type="OrthoDB" id="9805416at2"/>
<protein>
    <submittedName>
        <fullName evidence="7">D-3-phosphoglycerate dehydrogenase</fullName>
    </submittedName>
</protein>
<reference evidence="8" key="1">
    <citation type="submission" date="2017-06" db="EMBL/GenBank/DDBJ databases">
        <authorList>
            <person name="Varghese N."/>
            <person name="Submissions S."/>
        </authorList>
    </citation>
    <scope>NUCLEOTIDE SEQUENCE [LARGE SCALE GENOMIC DNA]</scope>
    <source>
        <strain evidence="8">SCA</strain>
    </source>
</reference>
<evidence type="ECO:0000259" key="6">
    <source>
        <dbReference type="Pfam" id="PF02826"/>
    </source>
</evidence>
<dbReference type="FunFam" id="3.40.50.720:FF:000203">
    <property type="entry name" value="D-3-phosphoglycerate dehydrogenase (SerA)"/>
    <property type="match status" value="1"/>
</dbReference>
<dbReference type="InterPro" id="IPR006140">
    <property type="entry name" value="D-isomer_DH_NAD-bd"/>
</dbReference>